<gene>
    <name evidence="2" type="ORF">BWQ96_09745</name>
</gene>
<accession>A0A2V3IHD6</accession>
<name>A0A2V3IHD6_9FLOR</name>
<dbReference type="OrthoDB" id="47488at2759"/>
<sequence length="293" mass="32356">MNALNLDPCDGMKKFDALAEVVVKRLNQPDIVALQEIQDNDGSEQSGITSANKTLQMLSEAIVRTGGERYAVLDNPFIGDDTNGGQPGGNIRCAFLYAADRVKLVDVDTVVNSTEQRRNRQNAFYNSRLPLVGRFASVANGEVLTVINVHFSSKGGSAPIFGRVQPVEELQDNNVVNKGTDERVRQAQAVMRFVSEQRDEKVMVVGDFNEFEFNAALGVFKLGGMRVLTEDKVDRKDRYSFVFEGQGQMLDHVVVSSGLAERSLLQIVHCNAEFDERNRASDHEPLLASISLC</sequence>
<protein>
    <recommendedName>
        <fullName evidence="1">Endonuclease/exonuclease/phosphatase domain-containing protein</fullName>
    </recommendedName>
</protein>
<dbReference type="EMBL" id="NBIV01000284">
    <property type="protein sequence ID" value="PXF40550.1"/>
    <property type="molecule type" value="Genomic_DNA"/>
</dbReference>
<dbReference type="SUPFAM" id="SSF56219">
    <property type="entry name" value="DNase I-like"/>
    <property type="match status" value="1"/>
</dbReference>
<reference evidence="2 3" key="1">
    <citation type="journal article" date="2018" name="Mol. Biol. Evol.">
        <title>Analysis of the draft genome of the red seaweed Gracilariopsis chorda provides insights into genome size evolution in Rhodophyta.</title>
        <authorList>
            <person name="Lee J."/>
            <person name="Yang E.C."/>
            <person name="Graf L."/>
            <person name="Yang J.H."/>
            <person name="Qiu H."/>
            <person name="Zel Zion U."/>
            <person name="Chan C.X."/>
            <person name="Stephens T.G."/>
            <person name="Weber A.P.M."/>
            <person name="Boo G.H."/>
            <person name="Boo S.M."/>
            <person name="Kim K.M."/>
            <person name="Shin Y."/>
            <person name="Jung M."/>
            <person name="Lee S.J."/>
            <person name="Yim H.S."/>
            <person name="Lee J.H."/>
            <person name="Bhattacharya D."/>
            <person name="Yoon H.S."/>
        </authorList>
    </citation>
    <scope>NUCLEOTIDE SEQUENCE [LARGE SCALE GENOMIC DNA]</scope>
    <source>
        <strain evidence="2 3">SKKU-2015</strain>
        <tissue evidence="2">Whole body</tissue>
    </source>
</reference>
<organism evidence="2 3">
    <name type="scientific">Gracilariopsis chorda</name>
    <dbReference type="NCBI Taxonomy" id="448386"/>
    <lineage>
        <taxon>Eukaryota</taxon>
        <taxon>Rhodophyta</taxon>
        <taxon>Florideophyceae</taxon>
        <taxon>Rhodymeniophycidae</taxon>
        <taxon>Gracilariales</taxon>
        <taxon>Gracilariaceae</taxon>
        <taxon>Gracilariopsis</taxon>
    </lineage>
</organism>
<evidence type="ECO:0000313" key="3">
    <source>
        <dbReference type="Proteomes" id="UP000247409"/>
    </source>
</evidence>
<dbReference type="Pfam" id="PF03372">
    <property type="entry name" value="Exo_endo_phos"/>
    <property type="match status" value="1"/>
</dbReference>
<evidence type="ECO:0000313" key="2">
    <source>
        <dbReference type="EMBL" id="PXF40550.1"/>
    </source>
</evidence>
<dbReference type="InterPro" id="IPR036691">
    <property type="entry name" value="Endo/exonu/phosph_ase_sf"/>
</dbReference>
<proteinExistence type="predicted"/>
<feature type="domain" description="Endonuclease/exonuclease/phosphatase" evidence="1">
    <location>
        <begin position="5"/>
        <end position="283"/>
    </location>
</feature>
<dbReference type="PANTHER" id="PTHR42834">
    <property type="entry name" value="ENDONUCLEASE/EXONUCLEASE/PHOSPHATASE FAMILY PROTEIN (AFU_ORTHOLOGUE AFUA_3G09210)"/>
    <property type="match status" value="1"/>
</dbReference>
<dbReference type="PANTHER" id="PTHR42834:SF1">
    <property type="entry name" value="ENDONUCLEASE_EXONUCLEASE_PHOSPHATASE FAMILY PROTEIN (AFU_ORTHOLOGUE AFUA_3G09210)"/>
    <property type="match status" value="1"/>
</dbReference>
<dbReference type="STRING" id="448386.A0A2V3IHD6"/>
<dbReference type="InterPro" id="IPR005135">
    <property type="entry name" value="Endo/exonuclease/phosphatase"/>
</dbReference>
<comment type="caution">
    <text evidence="2">The sequence shown here is derived from an EMBL/GenBank/DDBJ whole genome shotgun (WGS) entry which is preliminary data.</text>
</comment>
<dbReference type="Proteomes" id="UP000247409">
    <property type="component" value="Unassembled WGS sequence"/>
</dbReference>
<keyword evidence="3" id="KW-1185">Reference proteome</keyword>
<dbReference type="AlphaFoldDB" id="A0A2V3IHD6"/>
<dbReference type="Gene3D" id="3.60.10.10">
    <property type="entry name" value="Endonuclease/exonuclease/phosphatase"/>
    <property type="match status" value="1"/>
</dbReference>
<evidence type="ECO:0000259" key="1">
    <source>
        <dbReference type="Pfam" id="PF03372"/>
    </source>
</evidence>
<dbReference type="GO" id="GO:0003824">
    <property type="term" value="F:catalytic activity"/>
    <property type="evidence" value="ECO:0007669"/>
    <property type="project" value="InterPro"/>
</dbReference>